<dbReference type="PROSITE" id="PS00675">
    <property type="entry name" value="SIGMA54_INTERACT_1"/>
    <property type="match status" value="1"/>
</dbReference>
<dbReference type="InterPro" id="IPR011006">
    <property type="entry name" value="CheY-like_superfamily"/>
</dbReference>
<accession>A0ABZ2IIV1</accession>
<dbReference type="Gene3D" id="3.40.50.300">
    <property type="entry name" value="P-loop containing nucleotide triphosphate hydrolases"/>
    <property type="match status" value="1"/>
</dbReference>
<dbReference type="PANTHER" id="PTHR32071">
    <property type="entry name" value="TRANSCRIPTIONAL REGULATORY PROTEIN"/>
    <property type="match status" value="1"/>
</dbReference>
<dbReference type="SUPFAM" id="SSF52172">
    <property type="entry name" value="CheY-like"/>
    <property type="match status" value="1"/>
</dbReference>
<evidence type="ECO:0000313" key="10">
    <source>
        <dbReference type="Proteomes" id="UP001363460"/>
    </source>
</evidence>
<keyword evidence="2" id="KW-0067">ATP-binding</keyword>
<proteinExistence type="predicted"/>
<dbReference type="InterPro" id="IPR003593">
    <property type="entry name" value="AAA+_ATPase"/>
</dbReference>
<dbReference type="Gene3D" id="1.10.8.60">
    <property type="match status" value="1"/>
</dbReference>
<dbReference type="InterPro" id="IPR025662">
    <property type="entry name" value="Sigma_54_int_dom_ATP-bd_1"/>
</dbReference>
<dbReference type="EMBL" id="CP146369">
    <property type="protein sequence ID" value="WWT55268.1"/>
    <property type="molecule type" value="Genomic_DNA"/>
</dbReference>
<protein>
    <submittedName>
        <fullName evidence="9">Sigma-54 dependent transcriptional regulator</fullName>
    </submittedName>
</protein>
<dbReference type="SUPFAM" id="SSF52540">
    <property type="entry name" value="P-loop containing nucleoside triphosphate hydrolases"/>
    <property type="match status" value="1"/>
</dbReference>
<dbReference type="PANTHER" id="PTHR32071:SF57">
    <property type="entry name" value="C4-DICARBOXYLATE TRANSPORT TRANSCRIPTIONAL REGULATORY PROTEIN DCTD"/>
    <property type="match status" value="1"/>
</dbReference>
<dbReference type="InterPro" id="IPR058031">
    <property type="entry name" value="AAA_lid_NorR"/>
</dbReference>
<dbReference type="SUPFAM" id="SSF46689">
    <property type="entry name" value="Homeodomain-like"/>
    <property type="match status" value="1"/>
</dbReference>
<evidence type="ECO:0000256" key="5">
    <source>
        <dbReference type="ARBA" id="ARBA00023163"/>
    </source>
</evidence>
<evidence type="ECO:0000259" key="8">
    <source>
        <dbReference type="PROSITE" id="PS50110"/>
    </source>
</evidence>
<dbReference type="Pfam" id="PF25601">
    <property type="entry name" value="AAA_lid_14"/>
    <property type="match status" value="1"/>
</dbReference>
<evidence type="ECO:0000256" key="2">
    <source>
        <dbReference type="ARBA" id="ARBA00022840"/>
    </source>
</evidence>
<keyword evidence="10" id="KW-1185">Reference proteome</keyword>
<dbReference type="Gene3D" id="1.10.10.60">
    <property type="entry name" value="Homeodomain-like"/>
    <property type="match status" value="1"/>
</dbReference>
<dbReference type="CDD" id="cd00009">
    <property type="entry name" value="AAA"/>
    <property type="match status" value="1"/>
</dbReference>
<evidence type="ECO:0000256" key="4">
    <source>
        <dbReference type="ARBA" id="ARBA00023015"/>
    </source>
</evidence>
<feature type="domain" description="Sigma-54 factor interaction" evidence="7">
    <location>
        <begin position="147"/>
        <end position="376"/>
    </location>
</feature>
<gene>
    <name evidence="9" type="ORF">V8J38_02205</name>
</gene>
<keyword evidence="4" id="KW-0805">Transcription regulation</keyword>
<keyword evidence="3" id="KW-0902">Two-component regulatory system</keyword>
<evidence type="ECO:0000256" key="1">
    <source>
        <dbReference type="ARBA" id="ARBA00022741"/>
    </source>
</evidence>
<dbReference type="RefSeq" id="WP_291778516.1">
    <property type="nucleotide sequence ID" value="NZ_CP146369.1"/>
</dbReference>
<dbReference type="InterPro" id="IPR002197">
    <property type="entry name" value="HTH_Fis"/>
</dbReference>
<dbReference type="Pfam" id="PF00158">
    <property type="entry name" value="Sigma54_activat"/>
    <property type="match status" value="1"/>
</dbReference>
<dbReference type="InterPro" id="IPR001789">
    <property type="entry name" value="Sig_transdc_resp-reg_receiver"/>
</dbReference>
<dbReference type="SMART" id="SM00382">
    <property type="entry name" value="AAA"/>
    <property type="match status" value="1"/>
</dbReference>
<feature type="domain" description="Response regulatory" evidence="8">
    <location>
        <begin position="8"/>
        <end position="122"/>
    </location>
</feature>
<dbReference type="Gene3D" id="3.40.50.2300">
    <property type="match status" value="1"/>
</dbReference>
<sequence length="445" mass="48958">MEFPRLETVALIEDDDDFRSALAERMEVEGLTVRAYRKAETALADIDADFPGVVVTDLRMPGLDGRQTLSRLQALDPALPVILITGHGDVAEAVAAMRGGAYDFVAKPFAFERLSESLTRALEKRALVLDNRRLTALSSEAGLELPLLGDSPAIRSLRATIAQIADARMDVLIEGETGVGKEAVARALHNGGRRRPHPFVAVNCGALPDGLIESELFGHELGAFAGALRRRVGHVERAHNGSLFLDAVETMPTAAQVKMLRVLEEREVHPIGASEPRAVDIRVLASATGDLDHALSDGQLREDLYYRLNVVRLRVPPLRERRDDIPLLFASLLARAPIKADGDTPIITDDVRSRLLEHAWPGNIRELSHFAQRFALGLEGRETAGEQERGLVDRVAQFEKRILKDTLEALGGNVNDAILQLKLPRKTLYDKLKRHNLKPGDFRNG</sequence>
<reference evidence="9 10" key="1">
    <citation type="submission" date="2024-02" db="EMBL/GenBank/DDBJ databases">
        <title>Distribution and functional of Brevundimonas-related endobacteria within Verticillium dahliae.</title>
        <authorList>
            <person name="Zeng H."/>
        </authorList>
    </citation>
    <scope>NUCLEOTIDE SEQUENCE [LARGE SCALE GENOMIC DNA]</scope>
    <source>
        <strain evidence="9 10">TRM 44200</strain>
    </source>
</reference>
<dbReference type="PROSITE" id="PS00688">
    <property type="entry name" value="SIGMA54_INTERACT_3"/>
    <property type="match status" value="1"/>
</dbReference>
<evidence type="ECO:0000259" key="7">
    <source>
        <dbReference type="PROSITE" id="PS50045"/>
    </source>
</evidence>
<evidence type="ECO:0000313" key="9">
    <source>
        <dbReference type="EMBL" id="WWT55268.1"/>
    </source>
</evidence>
<dbReference type="Pfam" id="PF02954">
    <property type="entry name" value="HTH_8"/>
    <property type="match status" value="1"/>
</dbReference>
<dbReference type="PROSITE" id="PS50045">
    <property type="entry name" value="SIGMA54_INTERACT_4"/>
    <property type="match status" value="1"/>
</dbReference>
<feature type="modified residue" description="4-aspartylphosphate" evidence="6">
    <location>
        <position position="57"/>
    </location>
</feature>
<evidence type="ECO:0000256" key="6">
    <source>
        <dbReference type="PROSITE-ProRule" id="PRU00169"/>
    </source>
</evidence>
<dbReference type="Pfam" id="PF00072">
    <property type="entry name" value="Response_reg"/>
    <property type="match status" value="1"/>
</dbReference>
<dbReference type="PROSITE" id="PS50110">
    <property type="entry name" value="RESPONSE_REGULATORY"/>
    <property type="match status" value="1"/>
</dbReference>
<dbReference type="InterPro" id="IPR002078">
    <property type="entry name" value="Sigma_54_int"/>
</dbReference>
<dbReference type="SMART" id="SM00448">
    <property type="entry name" value="REC"/>
    <property type="match status" value="1"/>
</dbReference>
<keyword evidence="6" id="KW-0597">Phosphoprotein</keyword>
<name>A0ABZ2IIV1_9CAUL</name>
<organism evidence="9 10">
    <name type="scientific">Brevundimonas olei</name>
    <dbReference type="NCBI Taxonomy" id="657642"/>
    <lineage>
        <taxon>Bacteria</taxon>
        <taxon>Pseudomonadati</taxon>
        <taxon>Pseudomonadota</taxon>
        <taxon>Alphaproteobacteria</taxon>
        <taxon>Caulobacterales</taxon>
        <taxon>Caulobacteraceae</taxon>
        <taxon>Brevundimonas</taxon>
    </lineage>
</organism>
<keyword evidence="5" id="KW-0804">Transcription</keyword>
<evidence type="ECO:0000256" key="3">
    <source>
        <dbReference type="ARBA" id="ARBA00023012"/>
    </source>
</evidence>
<dbReference type="InterPro" id="IPR027417">
    <property type="entry name" value="P-loop_NTPase"/>
</dbReference>
<dbReference type="InterPro" id="IPR009057">
    <property type="entry name" value="Homeodomain-like_sf"/>
</dbReference>
<keyword evidence="1" id="KW-0547">Nucleotide-binding</keyword>
<dbReference type="Proteomes" id="UP001363460">
    <property type="component" value="Chromosome"/>
</dbReference>
<dbReference type="InterPro" id="IPR025944">
    <property type="entry name" value="Sigma_54_int_dom_CS"/>
</dbReference>